<sequence>MRLGALPASLLVTTLVLEAVGVALSWGLEPRFQTVVYCLYTVTLAASGALIAARHPRNAIGWLFSATALATAVTADVAQGWGLRAPAHGWPAGPLGEWISAVSWIPAGTAIVFTLLLFPDGRLPRDRWRAVAWVNVAGAALLLPGWAFGPDLGSEFLTGRNPYVVPQLPAGPLVAAGMALFLASLVASVVPLVLRLRRATGVERLQLKWVVFGAAVSVGLLPLVALLWSVFPIVQSVSAVALAALPVATCVAILRYRLYDIDLVISRTVVYLTLTALLAAAYAASALVLGIVAGGRSAWVTAGATLVVAVAFRPLRDRLQAGVDRRFNRARYAAVSQVSGFLEDLRAGRAAPEQIQGVLRRALDVDDLDVRIHLPDSGTAVDLRGQPVVDRPDDARERWPIRHGGTTLGVALTGAAPERAHALLPTLLDVGALAVEMARLRVELRRRLGEVEASRARIVAVADAERRRIERDLHDGAQQRLVSIGLALRHAQHSIGSGAGEAVRTIDGAIAEITVAIDELRELAQGLRPAHLDGGLGPALRELARRAPLPVRVDATADRFPADVETAAYFTVCEGLTNAVKHAGASTVVLSAGRQRDRLVVRVIDDGVGGARPRDRSGLTGLSDRVATHGGTLVLDSVPGRGTVLTAEFPCAS</sequence>
<evidence type="ECO:0000256" key="4">
    <source>
        <dbReference type="ARBA" id="ARBA00022679"/>
    </source>
</evidence>
<protein>
    <recommendedName>
        <fullName evidence="2">histidine kinase</fullName>
        <ecNumber evidence="2">2.7.13.3</ecNumber>
    </recommendedName>
</protein>
<reference evidence="12 13" key="2">
    <citation type="submission" date="2020-03" db="EMBL/GenBank/DDBJ databases">
        <authorList>
            <person name="Ichikawa N."/>
            <person name="Kimura A."/>
            <person name="Kitahashi Y."/>
            <person name="Uohara A."/>
        </authorList>
    </citation>
    <scope>NUCLEOTIDE SEQUENCE [LARGE SCALE GENOMIC DNA]</scope>
    <source>
        <strain evidence="12 13">NBRC 108639</strain>
    </source>
</reference>
<dbReference type="InterPro" id="IPR050482">
    <property type="entry name" value="Sensor_HK_TwoCompSys"/>
</dbReference>
<feature type="transmembrane region" description="Helical" evidence="9">
    <location>
        <begin position="34"/>
        <end position="53"/>
    </location>
</feature>
<dbReference type="Gene3D" id="3.30.565.10">
    <property type="entry name" value="Histidine kinase-like ATPase, C-terminal domain"/>
    <property type="match status" value="1"/>
</dbReference>
<dbReference type="EC" id="2.7.13.3" evidence="2"/>
<evidence type="ECO:0000256" key="7">
    <source>
        <dbReference type="ARBA" id="ARBA00022840"/>
    </source>
</evidence>
<keyword evidence="7" id="KW-0067">ATP-binding</keyword>
<evidence type="ECO:0000256" key="1">
    <source>
        <dbReference type="ARBA" id="ARBA00000085"/>
    </source>
</evidence>
<dbReference type="Proteomes" id="UP000482800">
    <property type="component" value="Unassembled WGS sequence"/>
</dbReference>
<dbReference type="InterPro" id="IPR011712">
    <property type="entry name" value="Sig_transdc_His_kin_sub3_dim/P"/>
</dbReference>
<gene>
    <name evidence="12" type="ORF">Phou_082090</name>
</gene>
<evidence type="ECO:0000256" key="3">
    <source>
        <dbReference type="ARBA" id="ARBA00022553"/>
    </source>
</evidence>
<evidence type="ECO:0000259" key="10">
    <source>
        <dbReference type="Pfam" id="PF02518"/>
    </source>
</evidence>
<keyword evidence="5" id="KW-0547">Nucleotide-binding</keyword>
<reference evidence="12 13" key="1">
    <citation type="submission" date="2020-03" db="EMBL/GenBank/DDBJ databases">
        <title>Whole genome shotgun sequence of Phytohabitans houttuyneae NBRC 108639.</title>
        <authorList>
            <person name="Komaki H."/>
            <person name="Tamura T."/>
        </authorList>
    </citation>
    <scope>NUCLEOTIDE SEQUENCE [LARGE SCALE GENOMIC DNA]</scope>
    <source>
        <strain evidence="12 13">NBRC 108639</strain>
    </source>
</reference>
<comment type="catalytic activity">
    <reaction evidence="1">
        <text>ATP + protein L-histidine = ADP + protein N-phospho-L-histidine.</text>
        <dbReference type="EC" id="2.7.13.3"/>
    </reaction>
</comment>
<dbReference type="SUPFAM" id="SSF55874">
    <property type="entry name" value="ATPase domain of HSP90 chaperone/DNA topoisomerase II/histidine kinase"/>
    <property type="match status" value="1"/>
</dbReference>
<feature type="transmembrane region" description="Helical" evidence="9">
    <location>
        <begin position="169"/>
        <end position="194"/>
    </location>
</feature>
<keyword evidence="6" id="KW-0418">Kinase</keyword>
<feature type="transmembrane region" description="Helical" evidence="9">
    <location>
        <begin position="268"/>
        <end position="292"/>
    </location>
</feature>
<feature type="domain" description="Signal transduction histidine kinase subgroup 3 dimerisation and phosphoacceptor" evidence="11">
    <location>
        <begin position="465"/>
        <end position="531"/>
    </location>
</feature>
<evidence type="ECO:0000256" key="8">
    <source>
        <dbReference type="ARBA" id="ARBA00023012"/>
    </source>
</evidence>
<feature type="domain" description="Histidine kinase/HSP90-like ATPase" evidence="10">
    <location>
        <begin position="569"/>
        <end position="651"/>
    </location>
</feature>
<proteinExistence type="predicted"/>
<feature type="transmembrane region" description="Helical" evidence="9">
    <location>
        <begin position="206"/>
        <end position="231"/>
    </location>
</feature>
<feature type="transmembrane region" description="Helical" evidence="9">
    <location>
        <begin position="60"/>
        <end position="78"/>
    </location>
</feature>
<evidence type="ECO:0000256" key="2">
    <source>
        <dbReference type="ARBA" id="ARBA00012438"/>
    </source>
</evidence>
<keyword evidence="4" id="KW-0808">Transferase</keyword>
<dbReference type="CDD" id="cd16917">
    <property type="entry name" value="HATPase_UhpB-NarQ-NarX-like"/>
    <property type="match status" value="1"/>
</dbReference>
<keyword evidence="9" id="KW-0472">Membrane</keyword>
<keyword evidence="8" id="KW-0902">Two-component regulatory system</keyword>
<feature type="transmembrane region" description="Helical" evidence="9">
    <location>
        <begin position="98"/>
        <end position="118"/>
    </location>
</feature>
<evidence type="ECO:0000313" key="13">
    <source>
        <dbReference type="Proteomes" id="UP000482800"/>
    </source>
</evidence>
<dbReference type="Pfam" id="PF02518">
    <property type="entry name" value="HATPase_c"/>
    <property type="match status" value="1"/>
</dbReference>
<keyword evidence="9" id="KW-0812">Transmembrane</keyword>
<dbReference type="GO" id="GO:0016020">
    <property type="term" value="C:membrane"/>
    <property type="evidence" value="ECO:0007669"/>
    <property type="project" value="InterPro"/>
</dbReference>
<dbReference type="GO" id="GO:0000155">
    <property type="term" value="F:phosphorelay sensor kinase activity"/>
    <property type="evidence" value="ECO:0007669"/>
    <property type="project" value="InterPro"/>
</dbReference>
<dbReference type="Gene3D" id="1.20.5.1930">
    <property type="match status" value="1"/>
</dbReference>
<dbReference type="GO" id="GO:0005524">
    <property type="term" value="F:ATP binding"/>
    <property type="evidence" value="ECO:0007669"/>
    <property type="project" value="UniProtKB-KW"/>
</dbReference>
<dbReference type="AlphaFoldDB" id="A0A6V8KP96"/>
<keyword evidence="3" id="KW-0597">Phosphoprotein</keyword>
<dbReference type="GO" id="GO:0046983">
    <property type="term" value="F:protein dimerization activity"/>
    <property type="evidence" value="ECO:0007669"/>
    <property type="project" value="InterPro"/>
</dbReference>
<feature type="transmembrane region" description="Helical" evidence="9">
    <location>
        <begin position="130"/>
        <end position="149"/>
    </location>
</feature>
<comment type="caution">
    <text evidence="12">The sequence shown here is derived from an EMBL/GenBank/DDBJ whole genome shotgun (WGS) entry which is preliminary data.</text>
</comment>
<accession>A0A6V8KP96</accession>
<feature type="transmembrane region" description="Helical" evidence="9">
    <location>
        <begin position="237"/>
        <end position="256"/>
    </location>
</feature>
<dbReference type="InterPro" id="IPR003594">
    <property type="entry name" value="HATPase_dom"/>
</dbReference>
<keyword evidence="9" id="KW-1133">Transmembrane helix</keyword>
<evidence type="ECO:0000256" key="9">
    <source>
        <dbReference type="SAM" id="Phobius"/>
    </source>
</evidence>
<evidence type="ECO:0000256" key="5">
    <source>
        <dbReference type="ARBA" id="ARBA00022741"/>
    </source>
</evidence>
<evidence type="ECO:0000259" key="11">
    <source>
        <dbReference type="Pfam" id="PF07730"/>
    </source>
</evidence>
<evidence type="ECO:0000313" key="12">
    <source>
        <dbReference type="EMBL" id="GFJ84029.1"/>
    </source>
</evidence>
<dbReference type="PANTHER" id="PTHR24421:SF10">
    <property type="entry name" value="NITRATE_NITRITE SENSOR PROTEIN NARQ"/>
    <property type="match status" value="1"/>
</dbReference>
<name>A0A6V8KP96_9ACTN</name>
<organism evidence="12 13">
    <name type="scientific">Phytohabitans houttuyneae</name>
    <dbReference type="NCBI Taxonomy" id="1076126"/>
    <lineage>
        <taxon>Bacteria</taxon>
        <taxon>Bacillati</taxon>
        <taxon>Actinomycetota</taxon>
        <taxon>Actinomycetes</taxon>
        <taxon>Micromonosporales</taxon>
        <taxon>Micromonosporaceae</taxon>
    </lineage>
</organism>
<keyword evidence="13" id="KW-1185">Reference proteome</keyword>
<dbReference type="Pfam" id="PF07730">
    <property type="entry name" value="HisKA_3"/>
    <property type="match status" value="1"/>
</dbReference>
<dbReference type="InterPro" id="IPR036890">
    <property type="entry name" value="HATPase_C_sf"/>
</dbReference>
<evidence type="ECO:0000256" key="6">
    <source>
        <dbReference type="ARBA" id="ARBA00022777"/>
    </source>
</evidence>
<dbReference type="EMBL" id="BLPF01000003">
    <property type="protein sequence ID" value="GFJ84029.1"/>
    <property type="molecule type" value="Genomic_DNA"/>
</dbReference>
<dbReference type="PANTHER" id="PTHR24421">
    <property type="entry name" value="NITRATE/NITRITE SENSOR PROTEIN NARX-RELATED"/>
    <property type="match status" value="1"/>
</dbReference>